<comment type="caution">
    <text evidence="2">The sequence shown here is derived from an EMBL/GenBank/DDBJ whole genome shotgun (WGS) entry which is preliminary data.</text>
</comment>
<evidence type="ECO:0000313" key="3">
    <source>
        <dbReference type="Proteomes" id="UP000017048"/>
    </source>
</evidence>
<dbReference type="GeneID" id="91514095"/>
<dbReference type="RefSeq" id="WP_019049845.1">
    <property type="nucleotide sequence ID" value="NZ_BAFO02000031.1"/>
</dbReference>
<keyword evidence="3" id="KW-1185">Reference proteome</keyword>
<dbReference type="AlphaFoldDB" id="U5EJR5"/>
<feature type="region of interest" description="Disordered" evidence="1">
    <location>
        <begin position="1"/>
        <end position="77"/>
    </location>
</feature>
<reference evidence="2 3" key="1">
    <citation type="journal article" date="2014" name="BMC Genomics">
        <title>Genome based analysis of type-I polyketide synthase and nonribosomal peptide synthetase gene clusters in seven strains of five representative Nocardia species.</title>
        <authorList>
            <person name="Komaki H."/>
            <person name="Ichikawa N."/>
            <person name="Hosoyama A."/>
            <person name="Takahashi-Nakaguchi A."/>
            <person name="Matsuzawa T."/>
            <person name="Suzuki K."/>
            <person name="Fujita N."/>
            <person name="Gonoi T."/>
        </authorList>
    </citation>
    <scope>NUCLEOTIDE SEQUENCE [LARGE SCALE GENOMIC DNA]</scope>
    <source>
        <strain evidence="2 3">NBRC 15531</strain>
    </source>
</reference>
<dbReference type="EMBL" id="BAFO02000031">
    <property type="protein sequence ID" value="GAD85374.1"/>
    <property type="molecule type" value="Genomic_DNA"/>
</dbReference>
<evidence type="ECO:0000256" key="1">
    <source>
        <dbReference type="SAM" id="MobiDB-lite"/>
    </source>
</evidence>
<sequence>MPTMFLGGPILVWEPLETQPEPESPDGTPYWKSAAAGYPGAADEPAPDPEPVPETPVEPEAPAEPETVDTAGSAGEG</sequence>
<name>U5EJR5_NOCAS</name>
<gene>
    <name evidence="2" type="ORF">NCAST_31_00680</name>
</gene>
<dbReference type="Proteomes" id="UP000017048">
    <property type="component" value="Unassembled WGS sequence"/>
</dbReference>
<accession>U5EJR5</accession>
<evidence type="ECO:0000313" key="2">
    <source>
        <dbReference type="EMBL" id="GAD85374.1"/>
    </source>
</evidence>
<proteinExistence type="predicted"/>
<organism evidence="2 3">
    <name type="scientific">Nocardia asteroides NBRC 15531</name>
    <dbReference type="NCBI Taxonomy" id="1110697"/>
    <lineage>
        <taxon>Bacteria</taxon>
        <taxon>Bacillati</taxon>
        <taxon>Actinomycetota</taxon>
        <taxon>Actinomycetes</taxon>
        <taxon>Mycobacteriales</taxon>
        <taxon>Nocardiaceae</taxon>
        <taxon>Nocardia</taxon>
    </lineage>
</organism>
<dbReference type="STRING" id="1824.SAMN05444423_101621"/>
<protein>
    <submittedName>
        <fullName evidence="2">Uncharacterized protein</fullName>
    </submittedName>
</protein>
<feature type="compositionally biased region" description="Low complexity" evidence="1">
    <location>
        <begin position="34"/>
        <end position="44"/>
    </location>
</feature>